<dbReference type="SUPFAM" id="SSF54523">
    <property type="entry name" value="Pili subunits"/>
    <property type="match status" value="1"/>
</dbReference>
<dbReference type="Pfam" id="PF00114">
    <property type="entry name" value="Pilin"/>
    <property type="match status" value="1"/>
</dbReference>
<dbReference type="InterPro" id="IPR001082">
    <property type="entry name" value="Pilin"/>
</dbReference>
<dbReference type="InterPro" id="IPR045584">
    <property type="entry name" value="Pilin-like"/>
</dbReference>
<keyword evidence="6" id="KW-1185">Reference proteome</keyword>
<dbReference type="Gene3D" id="3.30.700.10">
    <property type="entry name" value="Glycoprotein, Type 4 Pilin"/>
    <property type="match status" value="1"/>
</dbReference>
<keyword evidence="3" id="KW-0281">Fimbrium</keyword>
<evidence type="ECO:0000256" key="4">
    <source>
        <dbReference type="SAM" id="Phobius"/>
    </source>
</evidence>
<dbReference type="Pfam" id="PF07963">
    <property type="entry name" value="N_methyl"/>
    <property type="match status" value="1"/>
</dbReference>
<evidence type="ECO:0000256" key="2">
    <source>
        <dbReference type="ARBA" id="ARBA00022481"/>
    </source>
</evidence>
<keyword evidence="2" id="KW-0488">Methylation</keyword>
<dbReference type="PROSITE" id="PS00409">
    <property type="entry name" value="PROKAR_NTER_METHYL"/>
    <property type="match status" value="1"/>
</dbReference>
<organism evidence="5 6">
    <name type="scientific">Tahibacter amnicola</name>
    <dbReference type="NCBI Taxonomy" id="2976241"/>
    <lineage>
        <taxon>Bacteria</taxon>
        <taxon>Pseudomonadati</taxon>
        <taxon>Pseudomonadota</taxon>
        <taxon>Gammaproteobacteria</taxon>
        <taxon>Lysobacterales</taxon>
        <taxon>Rhodanobacteraceae</taxon>
        <taxon>Tahibacter</taxon>
    </lineage>
</organism>
<keyword evidence="4" id="KW-0472">Membrane</keyword>
<evidence type="ECO:0000313" key="5">
    <source>
        <dbReference type="EMBL" id="UXI67696.1"/>
    </source>
</evidence>
<dbReference type="PANTHER" id="PTHR30093">
    <property type="entry name" value="GENERAL SECRETION PATHWAY PROTEIN G"/>
    <property type="match status" value="1"/>
</dbReference>
<dbReference type="InterPro" id="IPR012902">
    <property type="entry name" value="N_methyl_site"/>
</dbReference>
<keyword evidence="4" id="KW-1133">Transmembrane helix</keyword>
<dbReference type="RefSeq" id="WP_261694666.1">
    <property type="nucleotide sequence ID" value="NZ_CP104694.1"/>
</dbReference>
<evidence type="ECO:0000256" key="1">
    <source>
        <dbReference type="ARBA" id="ARBA00005233"/>
    </source>
</evidence>
<dbReference type="PANTHER" id="PTHR30093:SF34">
    <property type="entry name" value="PREPILIN PEPTIDASE-DEPENDENT PROTEIN D"/>
    <property type="match status" value="1"/>
</dbReference>
<name>A0ABY6BDN1_9GAMM</name>
<dbReference type="Proteomes" id="UP001064632">
    <property type="component" value="Chromosome"/>
</dbReference>
<dbReference type="NCBIfam" id="TIGR02532">
    <property type="entry name" value="IV_pilin_GFxxxE"/>
    <property type="match status" value="1"/>
</dbReference>
<feature type="transmembrane region" description="Helical" evidence="4">
    <location>
        <begin position="12"/>
        <end position="32"/>
    </location>
</feature>
<proteinExistence type="inferred from homology"/>
<gene>
    <name evidence="5" type="ORF">N4264_23640</name>
</gene>
<keyword evidence="4" id="KW-0812">Transmembrane</keyword>
<comment type="similarity">
    <text evidence="1 3">Belongs to the N-Me-Phe pilin family.</text>
</comment>
<dbReference type="EMBL" id="CP104694">
    <property type="protein sequence ID" value="UXI67696.1"/>
    <property type="molecule type" value="Genomic_DNA"/>
</dbReference>
<evidence type="ECO:0000313" key="6">
    <source>
        <dbReference type="Proteomes" id="UP001064632"/>
    </source>
</evidence>
<accession>A0ABY6BDN1</accession>
<protein>
    <submittedName>
        <fullName evidence="5">Pilin</fullName>
    </submittedName>
</protein>
<evidence type="ECO:0000256" key="3">
    <source>
        <dbReference type="RuleBase" id="RU000389"/>
    </source>
</evidence>
<reference evidence="5" key="1">
    <citation type="submission" date="2022-09" db="EMBL/GenBank/DDBJ databases">
        <title>Tahibacter sp. nov., isolated from a fresh water.</title>
        <authorList>
            <person name="Baek J.H."/>
            <person name="Lee J.K."/>
            <person name="Kim J.M."/>
            <person name="Jeon C.O."/>
        </authorList>
    </citation>
    <scope>NUCLEOTIDE SEQUENCE</scope>
    <source>
        <strain evidence="5">W38</strain>
    </source>
</reference>
<sequence length="149" mass="15336">MKRRSNEGFTLIELMIVVAIIAILAAIAIPAYTDYTIRAQISDGISLSTGAKAAVWDYMSNRGTLPPDNPAAGLPAAADIKSKYVSSVEVSNGTIEVTFSATGGFKANAAIDAEVLALSPVTAPGSISWSCDAAAGTTIPARYLPAGCR</sequence>